<dbReference type="EC" id="2.7.1.26" evidence="14"/>
<dbReference type="GO" id="GO:0003919">
    <property type="term" value="F:FMN adenylyltransferase activity"/>
    <property type="evidence" value="ECO:0007669"/>
    <property type="project" value="UniProtKB-EC"/>
</dbReference>
<dbReference type="InterPro" id="IPR023468">
    <property type="entry name" value="Riboflavin_kinase"/>
</dbReference>
<dbReference type="GO" id="GO:0008531">
    <property type="term" value="F:riboflavin kinase activity"/>
    <property type="evidence" value="ECO:0007669"/>
    <property type="project" value="UniProtKB-EC"/>
</dbReference>
<dbReference type="Pfam" id="PF06574">
    <property type="entry name" value="FAD_syn"/>
    <property type="match status" value="1"/>
</dbReference>
<comment type="pathway">
    <text evidence="1 14">Cofactor biosynthesis; FAD biosynthesis; FAD from FMN: step 1/1.</text>
</comment>
<evidence type="ECO:0000256" key="7">
    <source>
        <dbReference type="ARBA" id="ARBA00022741"/>
    </source>
</evidence>
<evidence type="ECO:0000256" key="11">
    <source>
        <dbReference type="ARBA" id="ARBA00023268"/>
    </source>
</evidence>
<dbReference type="NCBIfam" id="TIGR00083">
    <property type="entry name" value="ribF"/>
    <property type="match status" value="1"/>
</dbReference>
<dbReference type="PANTHER" id="PTHR22749">
    <property type="entry name" value="RIBOFLAVIN KINASE/FMN ADENYLYLTRANSFERASE"/>
    <property type="match status" value="1"/>
</dbReference>
<dbReference type="SUPFAM" id="SSF82114">
    <property type="entry name" value="Riboflavin kinase-like"/>
    <property type="match status" value="1"/>
</dbReference>
<keyword evidence="4 14" id="KW-0288">FMN</keyword>
<name>A0ABU7V1T9_9MICO</name>
<dbReference type="NCBIfam" id="TIGR00125">
    <property type="entry name" value="cyt_tran_rel"/>
    <property type="match status" value="1"/>
</dbReference>
<evidence type="ECO:0000256" key="12">
    <source>
        <dbReference type="ARBA" id="ARBA00047880"/>
    </source>
</evidence>
<dbReference type="EMBL" id="JAZHOV010000001">
    <property type="protein sequence ID" value="MEF2253642.1"/>
    <property type="molecule type" value="Genomic_DNA"/>
</dbReference>
<evidence type="ECO:0000313" key="16">
    <source>
        <dbReference type="EMBL" id="MEF2253642.1"/>
    </source>
</evidence>
<keyword evidence="3 14" id="KW-0285">Flavoprotein</keyword>
<protein>
    <recommendedName>
        <fullName evidence="14">Riboflavin biosynthesis protein</fullName>
    </recommendedName>
    <domain>
        <recommendedName>
            <fullName evidence="14">Riboflavin kinase</fullName>
            <ecNumber evidence="14">2.7.1.26</ecNumber>
        </recommendedName>
        <alternativeName>
            <fullName evidence="14">Flavokinase</fullName>
        </alternativeName>
    </domain>
    <domain>
        <recommendedName>
            <fullName evidence="14">FMN adenylyltransferase</fullName>
            <ecNumber evidence="14">2.7.7.2</ecNumber>
        </recommendedName>
        <alternativeName>
            <fullName evidence="14">FAD pyrophosphorylase</fullName>
        </alternativeName>
        <alternativeName>
            <fullName evidence="14">FAD synthase</fullName>
        </alternativeName>
    </domain>
</protein>
<dbReference type="Gene3D" id="2.40.30.30">
    <property type="entry name" value="Riboflavin kinase-like"/>
    <property type="match status" value="1"/>
</dbReference>
<dbReference type="CDD" id="cd02064">
    <property type="entry name" value="FAD_synthetase_N"/>
    <property type="match status" value="1"/>
</dbReference>
<evidence type="ECO:0000256" key="10">
    <source>
        <dbReference type="ARBA" id="ARBA00022840"/>
    </source>
</evidence>
<evidence type="ECO:0000256" key="4">
    <source>
        <dbReference type="ARBA" id="ARBA00022643"/>
    </source>
</evidence>
<feature type="domain" description="Riboflavin kinase" evidence="15">
    <location>
        <begin position="185"/>
        <end position="319"/>
    </location>
</feature>
<evidence type="ECO:0000256" key="9">
    <source>
        <dbReference type="ARBA" id="ARBA00022827"/>
    </source>
</evidence>
<evidence type="ECO:0000259" key="15">
    <source>
        <dbReference type="SMART" id="SM00904"/>
    </source>
</evidence>
<comment type="pathway">
    <text evidence="2 14">Cofactor biosynthesis; FMN biosynthesis; FMN from riboflavin (ATP route): step 1/1.</text>
</comment>
<dbReference type="InterPro" id="IPR014729">
    <property type="entry name" value="Rossmann-like_a/b/a_fold"/>
</dbReference>
<dbReference type="InterPro" id="IPR015864">
    <property type="entry name" value="FAD_synthase"/>
</dbReference>
<keyword evidence="17" id="KW-1185">Reference proteome</keyword>
<dbReference type="Proteomes" id="UP001351900">
    <property type="component" value="Unassembled WGS sequence"/>
</dbReference>
<dbReference type="InterPro" id="IPR002606">
    <property type="entry name" value="Riboflavin_kinase_bac"/>
</dbReference>
<dbReference type="Pfam" id="PF01687">
    <property type="entry name" value="Flavokinase"/>
    <property type="match status" value="1"/>
</dbReference>
<evidence type="ECO:0000256" key="14">
    <source>
        <dbReference type="PIRNR" id="PIRNR004491"/>
    </source>
</evidence>
<comment type="similarity">
    <text evidence="14">Belongs to the ribF family.</text>
</comment>
<evidence type="ECO:0000256" key="8">
    <source>
        <dbReference type="ARBA" id="ARBA00022777"/>
    </source>
</evidence>
<accession>A0ABU7V1T9</accession>
<reference evidence="16 17" key="1">
    <citation type="submission" date="2024-01" db="EMBL/GenBank/DDBJ databases">
        <title>the genome sequence of strain Microbacterium schleiferi NBRC 15075.</title>
        <authorList>
            <person name="Ding Y."/>
            <person name="Zhang G."/>
        </authorList>
    </citation>
    <scope>NUCLEOTIDE SEQUENCE [LARGE SCALE GENOMIC DNA]</scope>
    <source>
        <strain evidence="16 17">NBRC 15075</strain>
    </source>
</reference>
<organism evidence="16 17">
    <name type="scientific">Microbacterium schleiferi</name>
    <dbReference type="NCBI Taxonomy" id="69362"/>
    <lineage>
        <taxon>Bacteria</taxon>
        <taxon>Bacillati</taxon>
        <taxon>Actinomycetota</taxon>
        <taxon>Actinomycetes</taxon>
        <taxon>Micrococcales</taxon>
        <taxon>Microbacteriaceae</taxon>
        <taxon>Microbacterium</taxon>
    </lineage>
</organism>
<dbReference type="InterPro" id="IPR023465">
    <property type="entry name" value="Riboflavin_kinase_dom_sf"/>
</dbReference>
<dbReference type="EC" id="2.7.7.2" evidence="14"/>
<dbReference type="PIRSF" id="PIRSF004491">
    <property type="entry name" value="FAD_Synth"/>
    <property type="match status" value="1"/>
</dbReference>
<dbReference type="Gene3D" id="3.40.50.620">
    <property type="entry name" value="HUPs"/>
    <property type="match status" value="1"/>
</dbReference>
<evidence type="ECO:0000256" key="5">
    <source>
        <dbReference type="ARBA" id="ARBA00022679"/>
    </source>
</evidence>
<comment type="catalytic activity">
    <reaction evidence="12 14">
        <text>riboflavin + ATP = FMN + ADP + H(+)</text>
        <dbReference type="Rhea" id="RHEA:14357"/>
        <dbReference type="ChEBI" id="CHEBI:15378"/>
        <dbReference type="ChEBI" id="CHEBI:30616"/>
        <dbReference type="ChEBI" id="CHEBI:57986"/>
        <dbReference type="ChEBI" id="CHEBI:58210"/>
        <dbReference type="ChEBI" id="CHEBI:456216"/>
        <dbReference type="EC" id="2.7.1.26"/>
    </reaction>
</comment>
<comment type="catalytic activity">
    <reaction evidence="13 14">
        <text>FMN + ATP + H(+) = FAD + diphosphate</text>
        <dbReference type="Rhea" id="RHEA:17237"/>
        <dbReference type="ChEBI" id="CHEBI:15378"/>
        <dbReference type="ChEBI" id="CHEBI:30616"/>
        <dbReference type="ChEBI" id="CHEBI:33019"/>
        <dbReference type="ChEBI" id="CHEBI:57692"/>
        <dbReference type="ChEBI" id="CHEBI:58210"/>
        <dbReference type="EC" id="2.7.7.2"/>
    </reaction>
</comment>
<evidence type="ECO:0000256" key="6">
    <source>
        <dbReference type="ARBA" id="ARBA00022695"/>
    </source>
</evidence>
<dbReference type="NCBIfam" id="NF004160">
    <property type="entry name" value="PRK05627.1-3"/>
    <property type="match status" value="1"/>
</dbReference>
<dbReference type="InterPro" id="IPR015865">
    <property type="entry name" value="Riboflavin_kinase_bac/euk"/>
</dbReference>
<dbReference type="SMART" id="SM00904">
    <property type="entry name" value="Flavokinase"/>
    <property type="match status" value="1"/>
</dbReference>
<keyword evidence="11" id="KW-0511">Multifunctional enzyme</keyword>
<dbReference type="RefSeq" id="WP_292711999.1">
    <property type="nucleotide sequence ID" value="NZ_BAAAUO010000003.1"/>
</dbReference>
<sequence length="325" mass="34826">MIVFRDPAEVPSGFGPSVVVIGKFDGVHSGHRAVIDRARVKAVSLGATVVAVTFDRNPLALLAPDKCPENLIGVNQKVRLLADTGVDAVLVLRFDEDLASLEADEFARLVLVDTLAAQAVLVGADFRFGRGGAGTAESLTALGLSHGFDVDVVHDVRAADRGRRVSSTWIRELLSSGDVAGARKLLGRDHSVVGEVVHGLKRGREIGYPTANLSHDLEGFVPADGVYAGWLIDEADASGLRPGIRYPAAISIGTNPTFDDVASRQVEAYVLDETDLDLYGHHVEVRFVERIRGMGAFEGIDALVTQIADDVERTREILARDQSTD</sequence>
<keyword evidence="7 14" id="KW-0547">Nucleotide-binding</keyword>
<dbReference type="PANTHER" id="PTHR22749:SF6">
    <property type="entry name" value="RIBOFLAVIN KINASE"/>
    <property type="match status" value="1"/>
</dbReference>
<dbReference type="SUPFAM" id="SSF52374">
    <property type="entry name" value="Nucleotidylyl transferase"/>
    <property type="match status" value="1"/>
</dbReference>
<evidence type="ECO:0000256" key="2">
    <source>
        <dbReference type="ARBA" id="ARBA00005201"/>
    </source>
</evidence>
<evidence type="ECO:0000256" key="1">
    <source>
        <dbReference type="ARBA" id="ARBA00004726"/>
    </source>
</evidence>
<keyword evidence="10 14" id="KW-0067">ATP-binding</keyword>
<evidence type="ECO:0000313" key="17">
    <source>
        <dbReference type="Proteomes" id="UP001351900"/>
    </source>
</evidence>
<evidence type="ECO:0000256" key="13">
    <source>
        <dbReference type="ARBA" id="ARBA00049494"/>
    </source>
</evidence>
<comment type="caution">
    <text evidence="16">The sequence shown here is derived from an EMBL/GenBank/DDBJ whole genome shotgun (WGS) entry which is preliminary data.</text>
</comment>
<keyword evidence="9 14" id="KW-0274">FAD</keyword>
<dbReference type="InterPro" id="IPR004821">
    <property type="entry name" value="Cyt_trans-like"/>
</dbReference>
<keyword evidence="5 14" id="KW-0808">Transferase</keyword>
<gene>
    <name evidence="16" type="ORF">V2V91_00655</name>
</gene>
<proteinExistence type="inferred from homology"/>
<keyword evidence="6 14" id="KW-0548">Nucleotidyltransferase</keyword>
<keyword evidence="8 14" id="KW-0418">Kinase</keyword>
<evidence type="ECO:0000256" key="3">
    <source>
        <dbReference type="ARBA" id="ARBA00022630"/>
    </source>
</evidence>